<keyword evidence="3" id="KW-1185">Reference proteome</keyword>
<dbReference type="OrthoDB" id="412006at2759"/>
<proteinExistence type="predicted"/>
<evidence type="ECO:0000313" key="3">
    <source>
        <dbReference type="Proteomes" id="UP000765509"/>
    </source>
</evidence>
<evidence type="ECO:0000259" key="1">
    <source>
        <dbReference type="PROSITE" id="PS50878"/>
    </source>
</evidence>
<organism evidence="2 3">
    <name type="scientific">Austropuccinia psidii MF-1</name>
    <dbReference type="NCBI Taxonomy" id="1389203"/>
    <lineage>
        <taxon>Eukaryota</taxon>
        <taxon>Fungi</taxon>
        <taxon>Dikarya</taxon>
        <taxon>Basidiomycota</taxon>
        <taxon>Pucciniomycotina</taxon>
        <taxon>Pucciniomycetes</taxon>
        <taxon>Pucciniales</taxon>
        <taxon>Sphaerophragmiaceae</taxon>
        <taxon>Austropuccinia</taxon>
    </lineage>
</organism>
<dbReference type="SUPFAM" id="SSF56672">
    <property type="entry name" value="DNA/RNA polymerases"/>
    <property type="match status" value="1"/>
</dbReference>
<feature type="domain" description="Reverse transcriptase" evidence="1">
    <location>
        <begin position="16"/>
        <end position="187"/>
    </location>
</feature>
<sequence length="187" mass="21184">MAKPIITPHLMKAFNECLQIGEFPKNWKIAMTVILRKAAKEDYSNPNGYRPIALLNTLGKLFKRIINDRLVHWAERSGAIAQGHMGGWKGHNINDALVLLTSWIKAKWREGKIATGTFLDVKSAYPTVHRERLIHTLRSKGAPNYLVVIINSFLSNRHTKIKLNDFILDDFYIQQGIPQGSPLSVSL</sequence>
<dbReference type="PROSITE" id="PS50878">
    <property type="entry name" value="RT_POL"/>
    <property type="match status" value="1"/>
</dbReference>
<name>A0A9Q3BGW7_9BASI</name>
<dbReference type="PANTHER" id="PTHR33481:SF1">
    <property type="entry name" value="ENDONUCLEASE_EXONUCLEASE_PHOSPHATASE DOMAIN-CONTAINING PROTEIN-RELATED"/>
    <property type="match status" value="1"/>
</dbReference>
<dbReference type="PANTHER" id="PTHR33481">
    <property type="entry name" value="REVERSE TRANSCRIPTASE"/>
    <property type="match status" value="1"/>
</dbReference>
<protein>
    <recommendedName>
        <fullName evidence="1">Reverse transcriptase domain-containing protein</fullName>
    </recommendedName>
</protein>
<dbReference type="Proteomes" id="UP000765509">
    <property type="component" value="Unassembled WGS sequence"/>
</dbReference>
<reference evidence="2" key="1">
    <citation type="submission" date="2021-03" db="EMBL/GenBank/DDBJ databases">
        <title>Draft genome sequence of rust myrtle Austropuccinia psidii MF-1, a brazilian biotype.</title>
        <authorList>
            <person name="Quecine M.C."/>
            <person name="Pachon D.M.R."/>
            <person name="Bonatelli M.L."/>
            <person name="Correr F.H."/>
            <person name="Franceschini L.M."/>
            <person name="Leite T.F."/>
            <person name="Margarido G.R.A."/>
            <person name="Almeida C.A."/>
            <person name="Ferrarezi J.A."/>
            <person name="Labate C.A."/>
        </authorList>
    </citation>
    <scope>NUCLEOTIDE SEQUENCE</scope>
    <source>
        <strain evidence="2">MF-1</strain>
    </source>
</reference>
<dbReference type="Pfam" id="PF00078">
    <property type="entry name" value="RVT_1"/>
    <property type="match status" value="1"/>
</dbReference>
<accession>A0A9Q3BGW7</accession>
<comment type="caution">
    <text evidence="2">The sequence shown here is derived from an EMBL/GenBank/DDBJ whole genome shotgun (WGS) entry which is preliminary data.</text>
</comment>
<gene>
    <name evidence="2" type="ORF">O181_004492</name>
</gene>
<dbReference type="InterPro" id="IPR000477">
    <property type="entry name" value="RT_dom"/>
</dbReference>
<dbReference type="EMBL" id="AVOT02000874">
    <property type="protein sequence ID" value="MBW0464777.1"/>
    <property type="molecule type" value="Genomic_DNA"/>
</dbReference>
<dbReference type="AlphaFoldDB" id="A0A9Q3BGW7"/>
<dbReference type="InterPro" id="IPR043502">
    <property type="entry name" value="DNA/RNA_pol_sf"/>
</dbReference>
<evidence type="ECO:0000313" key="2">
    <source>
        <dbReference type="EMBL" id="MBW0464777.1"/>
    </source>
</evidence>